<evidence type="ECO:0000256" key="2">
    <source>
        <dbReference type="ARBA" id="ARBA00009731"/>
    </source>
</evidence>
<evidence type="ECO:0000256" key="3">
    <source>
        <dbReference type="ARBA" id="ARBA00017467"/>
    </source>
</evidence>
<dbReference type="Pfam" id="PF08660">
    <property type="entry name" value="Alg14"/>
    <property type="match status" value="1"/>
</dbReference>
<dbReference type="PANTHER" id="PTHR12154:SF4">
    <property type="entry name" value="UDP-N-ACETYLGLUCOSAMINE TRANSFERASE SUBUNIT ALG14 HOMOLOG"/>
    <property type="match status" value="1"/>
</dbReference>
<reference evidence="9 10" key="1">
    <citation type="journal article" date="2004" name="Science">
        <title>Complete genome sequence of the apicomplexan, Cryptosporidium parvum.</title>
        <authorList>
            <person name="Abrahamsen M.S."/>
            <person name="Templeton T.J."/>
            <person name="Enomoto S."/>
            <person name="Abrahante J.E."/>
            <person name="Zhu G."/>
            <person name="Lancto C.A."/>
            <person name="Deng M."/>
            <person name="Liu C."/>
            <person name="Widmer G."/>
            <person name="Tzipori S."/>
            <person name="Buck G.A."/>
            <person name="Xu P."/>
            <person name="Bankier A.T."/>
            <person name="Dear P.H."/>
            <person name="Konfortov B.A."/>
            <person name="Spriggs H.F."/>
            <person name="Iyer L."/>
            <person name="Anantharaman V."/>
            <person name="Aravind L."/>
            <person name="Kapur V."/>
        </authorList>
    </citation>
    <scope>NUCLEOTIDE SEQUENCE [LARGE SCALE GENOMIC DNA]</scope>
    <source>
        <strain evidence="10">Iowa II</strain>
    </source>
</reference>
<proteinExistence type="inferred from homology"/>
<evidence type="ECO:0000256" key="1">
    <source>
        <dbReference type="ARBA" id="ARBA00004389"/>
    </source>
</evidence>
<keyword evidence="5" id="KW-0256">Endoplasmic reticulum</keyword>
<feature type="transmembrane region" description="Helical" evidence="8">
    <location>
        <begin position="150"/>
        <end position="169"/>
    </location>
</feature>
<dbReference type="RefSeq" id="XP_628637.1">
    <property type="nucleotide sequence ID" value="XM_628635.1"/>
</dbReference>
<keyword evidence="10" id="KW-1185">Reference proteome</keyword>
<evidence type="ECO:0000256" key="8">
    <source>
        <dbReference type="SAM" id="Phobius"/>
    </source>
</evidence>
<dbReference type="FunCoup" id="Q5CXU3">
    <property type="interactions" value="133"/>
</dbReference>
<dbReference type="EMBL" id="AAEE01000001">
    <property type="protein sequence ID" value="EAK90456.1"/>
    <property type="molecule type" value="Genomic_DNA"/>
</dbReference>
<dbReference type="InParanoid" id="Q5CXU3"/>
<evidence type="ECO:0000313" key="10">
    <source>
        <dbReference type="Proteomes" id="UP000006726"/>
    </source>
</evidence>
<dbReference type="GO" id="GO:0043541">
    <property type="term" value="C:UDP-N-acetylglucosamine transferase complex"/>
    <property type="evidence" value="ECO:0007669"/>
    <property type="project" value="TreeGrafter"/>
</dbReference>
<comment type="caution">
    <text evidence="9">The sequence shown here is derived from an EMBL/GenBank/DDBJ whole genome shotgun (WGS) entry which is preliminary data.</text>
</comment>
<name>Q5CXU3_CRYPI</name>
<dbReference type="OrthoDB" id="5978656at2759"/>
<keyword evidence="4 8" id="KW-0812">Transmembrane</keyword>
<sequence>MYGSIGISIFLFLFALRFYFWVRGRFSFNVGSNEKLERKSNCGEKVKILVVLGSGGHTAELLMLLKDMDLRNKVSLSCVVANTDKFSLEKAINEFSENLKVDKDNVRNYVEFYSIKRSREVGQSYFSSVFTTLASFMDSMRILFQDKYDLIMVNGPGTCIPICFGSLILEVSNSIKRG</sequence>
<dbReference type="GeneID" id="3372229"/>
<evidence type="ECO:0000256" key="6">
    <source>
        <dbReference type="ARBA" id="ARBA00022989"/>
    </source>
</evidence>
<accession>Q5CXU3</accession>
<dbReference type="InterPro" id="IPR013969">
    <property type="entry name" value="Oligosacch_biosynth_Alg14"/>
</dbReference>
<keyword evidence="6 8" id="KW-1133">Transmembrane helix</keyword>
<protein>
    <recommendedName>
        <fullName evidence="3">UDP-N-acetylglucosamine transferase subunit ALG14</fullName>
    </recommendedName>
</protein>
<dbReference type="Gene3D" id="3.40.50.2000">
    <property type="entry name" value="Glycogen Phosphorylase B"/>
    <property type="match status" value="1"/>
</dbReference>
<evidence type="ECO:0000256" key="5">
    <source>
        <dbReference type="ARBA" id="ARBA00022824"/>
    </source>
</evidence>
<dbReference type="AlphaFoldDB" id="Q5CXU3"/>
<dbReference type="STRING" id="353152.Q5CXU3"/>
<gene>
    <name evidence="9" type="ORF">cgd7_4930</name>
</gene>
<evidence type="ECO:0000256" key="7">
    <source>
        <dbReference type="ARBA" id="ARBA00023136"/>
    </source>
</evidence>
<dbReference type="KEGG" id="cpv:cgd7_4930"/>
<dbReference type="GO" id="GO:0004577">
    <property type="term" value="F:N-acetylglucosaminyldiphosphodolichol N-acetylglucosaminyltransferase activity"/>
    <property type="evidence" value="ECO:0007669"/>
    <property type="project" value="TreeGrafter"/>
</dbReference>
<organism evidence="9 10">
    <name type="scientific">Cryptosporidium parvum (strain Iowa II)</name>
    <dbReference type="NCBI Taxonomy" id="353152"/>
    <lineage>
        <taxon>Eukaryota</taxon>
        <taxon>Sar</taxon>
        <taxon>Alveolata</taxon>
        <taxon>Apicomplexa</taxon>
        <taxon>Conoidasida</taxon>
        <taxon>Coccidia</taxon>
        <taxon>Eucoccidiorida</taxon>
        <taxon>Eimeriorina</taxon>
        <taxon>Cryptosporidiidae</taxon>
        <taxon>Cryptosporidium</taxon>
    </lineage>
</organism>
<dbReference type="Proteomes" id="UP000006726">
    <property type="component" value="Chromosome 7"/>
</dbReference>
<comment type="similarity">
    <text evidence="2">Belongs to the ALG14 family.</text>
</comment>
<dbReference type="PANTHER" id="PTHR12154">
    <property type="entry name" value="GLYCOSYL TRANSFERASE-RELATED"/>
    <property type="match status" value="1"/>
</dbReference>
<feature type="transmembrane region" description="Helical" evidence="8">
    <location>
        <begin position="6"/>
        <end position="22"/>
    </location>
</feature>
<evidence type="ECO:0000256" key="4">
    <source>
        <dbReference type="ARBA" id="ARBA00022692"/>
    </source>
</evidence>
<dbReference type="GO" id="GO:0006488">
    <property type="term" value="P:dolichol-linked oligosaccharide biosynthetic process"/>
    <property type="evidence" value="ECO:0007669"/>
    <property type="project" value="InterPro"/>
</dbReference>
<comment type="subcellular location">
    <subcellularLocation>
        <location evidence="1">Endoplasmic reticulum membrane</location>
        <topology evidence="1">Single-pass membrane protein</topology>
    </subcellularLocation>
</comment>
<evidence type="ECO:0000313" key="9">
    <source>
        <dbReference type="EMBL" id="EAK90456.1"/>
    </source>
</evidence>
<keyword evidence="7 8" id="KW-0472">Membrane</keyword>
<keyword evidence="9" id="KW-0808">Transferase</keyword>
<dbReference type="OMA" id="GTCCIIT"/>